<evidence type="ECO:0000256" key="7">
    <source>
        <dbReference type="RuleBase" id="RU363032"/>
    </source>
</evidence>
<dbReference type="PANTHER" id="PTHR43163">
    <property type="entry name" value="DIPEPTIDE TRANSPORT SYSTEM PERMEASE PROTEIN DPPB-RELATED"/>
    <property type="match status" value="1"/>
</dbReference>
<organism evidence="9 10">
    <name type="scientific">Campylobacter novaezeelandiae</name>
    <dbReference type="NCBI Taxonomy" id="2267891"/>
    <lineage>
        <taxon>Bacteria</taxon>
        <taxon>Pseudomonadati</taxon>
        <taxon>Campylobacterota</taxon>
        <taxon>Epsilonproteobacteria</taxon>
        <taxon>Campylobacterales</taxon>
        <taxon>Campylobacteraceae</taxon>
        <taxon>Campylobacter</taxon>
    </lineage>
</organism>
<keyword evidence="4 7" id="KW-0812">Transmembrane</keyword>
<evidence type="ECO:0000256" key="1">
    <source>
        <dbReference type="ARBA" id="ARBA00004651"/>
    </source>
</evidence>
<feature type="transmembrane region" description="Helical" evidence="7">
    <location>
        <begin position="238"/>
        <end position="265"/>
    </location>
</feature>
<keyword evidence="10" id="KW-1185">Reference proteome</keyword>
<dbReference type="GO" id="GO:0055085">
    <property type="term" value="P:transmembrane transport"/>
    <property type="evidence" value="ECO:0007669"/>
    <property type="project" value="InterPro"/>
</dbReference>
<evidence type="ECO:0000313" key="10">
    <source>
        <dbReference type="Proteomes" id="UP000292583"/>
    </source>
</evidence>
<feature type="transmembrane region" description="Helical" evidence="7">
    <location>
        <begin position="136"/>
        <end position="164"/>
    </location>
</feature>
<keyword evidence="2 7" id="KW-0813">Transport</keyword>
<dbReference type="Pfam" id="PF00528">
    <property type="entry name" value="BPD_transp_1"/>
    <property type="match status" value="1"/>
</dbReference>
<feature type="transmembrane region" description="Helical" evidence="7">
    <location>
        <begin position="12"/>
        <end position="31"/>
    </location>
</feature>
<dbReference type="GO" id="GO:0005886">
    <property type="term" value="C:plasma membrane"/>
    <property type="evidence" value="ECO:0007669"/>
    <property type="project" value="UniProtKB-SubCell"/>
</dbReference>
<feature type="domain" description="ABC transmembrane type-1" evidence="8">
    <location>
        <begin position="97"/>
        <end position="307"/>
    </location>
</feature>
<dbReference type="InterPro" id="IPR045621">
    <property type="entry name" value="BPD_transp_1_N"/>
</dbReference>
<comment type="similarity">
    <text evidence="7">Belongs to the binding-protein-dependent transport system permease family.</text>
</comment>
<evidence type="ECO:0000313" key="9">
    <source>
        <dbReference type="EMBL" id="TBR82503.1"/>
    </source>
</evidence>
<keyword evidence="3" id="KW-1003">Cell membrane</keyword>
<reference evidence="9 10" key="1">
    <citation type="submission" date="2018-07" db="EMBL/GenBank/DDBJ databases">
        <title>Campylobacter zealandensis sp. nov., isolated from birds and water in New Zealand.</title>
        <authorList>
            <person name="Wilkinson D.A."/>
            <person name="Biggs P.J."/>
            <person name="French N.P."/>
            <person name="Midwinter A.C."/>
        </authorList>
    </citation>
    <scope>NUCLEOTIDE SEQUENCE [LARGE SCALE GENOMIC DNA]</scope>
    <source>
        <strain evidence="9 10">B423b</strain>
    </source>
</reference>
<dbReference type="InterPro" id="IPR000515">
    <property type="entry name" value="MetI-like"/>
</dbReference>
<keyword evidence="5 7" id="KW-1133">Transmembrane helix</keyword>
<evidence type="ECO:0000256" key="6">
    <source>
        <dbReference type="ARBA" id="ARBA00023136"/>
    </source>
</evidence>
<gene>
    <name evidence="9" type="ORF">DU473_01030</name>
</gene>
<dbReference type="Gene3D" id="1.10.3720.10">
    <property type="entry name" value="MetI-like"/>
    <property type="match status" value="1"/>
</dbReference>
<accession>A0A4Q9JWB0</accession>
<dbReference type="Proteomes" id="UP000292583">
    <property type="component" value="Unassembled WGS sequence"/>
</dbReference>
<dbReference type="CDD" id="cd06261">
    <property type="entry name" value="TM_PBP2"/>
    <property type="match status" value="1"/>
</dbReference>
<evidence type="ECO:0000256" key="2">
    <source>
        <dbReference type="ARBA" id="ARBA00022448"/>
    </source>
</evidence>
<evidence type="ECO:0000256" key="4">
    <source>
        <dbReference type="ARBA" id="ARBA00022692"/>
    </source>
</evidence>
<evidence type="ECO:0000259" key="8">
    <source>
        <dbReference type="PROSITE" id="PS50928"/>
    </source>
</evidence>
<feature type="transmembrane region" description="Helical" evidence="7">
    <location>
        <begin position="184"/>
        <end position="204"/>
    </location>
</feature>
<keyword evidence="6 7" id="KW-0472">Membrane</keyword>
<proteinExistence type="inferred from homology"/>
<sequence>MNGVKISIYKVFATCFLMFLSSFLCFAMLYYSKASVVFASGNDVVSLETKNRIEANLNLDKPLVEQYKIWLLKVFKGDFGTSLISGEKVLSLIVEPLKNTFILTIISLFILFFLSIVLALFCVVYQDSFIDKIINFFTLSFFALPPFALALIHILIFGFFLKILPISGVSDIGFEDDLLNRFEHLILPLSTLVLSHLAIFLRIARASFVESLNQVFILNAFARGLSKIRVYGHFILKYSLGVIISYFGASALSFIMGAYVVESIFSYNGIGFLMIQSIIFKDYPVAMFLIMLSILMVNFFILISTLLVKIINPRLNYA</sequence>
<feature type="transmembrane region" description="Helical" evidence="7">
    <location>
        <begin position="285"/>
        <end position="308"/>
    </location>
</feature>
<evidence type="ECO:0000256" key="3">
    <source>
        <dbReference type="ARBA" id="ARBA00022475"/>
    </source>
</evidence>
<comment type="caution">
    <text evidence="9">The sequence shown here is derived from an EMBL/GenBank/DDBJ whole genome shotgun (WGS) entry which is preliminary data.</text>
</comment>
<name>A0A4Q9JWB0_9BACT</name>
<protein>
    <submittedName>
        <fullName evidence="9">ABC transporter permease</fullName>
    </submittedName>
</protein>
<dbReference type="EMBL" id="QPGR01000001">
    <property type="protein sequence ID" value="TBR82503.1"/>
    <property type="molecule type" value="Genomic_DNA"/>
</dbReference>
<feature type="transmembrane region" description="Helical" evidence="7">
    <location>
        <begin position="101"/>
        <end position="124"/>
    </location>
</feature>
<dbReference type="PANTHER" id="PTHR43163:SF6">
    <property type="entry name" value="DIPEPTIDE TRANSPORT SYSTEM PERMEASE PROTEIN DPPB-RELATED"/>
    <property type="match status" value="1"/>
</dbReference>
<dbReference type="RefSeq" id="WP_131186391.1">
    <property type="nucleotide sequence ID" value="NZ_QPGR01000001.1"/>
</dbReference>
<dbReference type="Pfam" id="PF19300">
    <property type="entry name" value="BPD_transp_1_N"/>
    <property type="match status" value="1"/>
</dbReference>
<dbReference type="SUPFAM" id="SSF161098">
    <property type="entry name" value="MetI-like"/>
    <property type="match status" value="1"/>
</dbReference>
<dbReference type="InterPro" id="IPR035906">
    <property type="entry name" value="MetI-like_sf"/>
</dbReference>
<dbReference type="OrthoDB" id="9778910at2"/>
<dbReference type="AlphaFoldDB" id="A0A4Q9JWB0"/>
<evidence type="ECO:0000256" key="5">
    <source>
        <dbReference type="ARBA" id="ARBA00022989"/>
    </source>
</evidence>
<comment type="subcellular location">
    <subcellularLocation>
        <location evidence="1 7">Cell membrane</location>
        <topology evidence="1 7">Multi-pass membrane protein</topology>
    </subcellularLocation>
</comment>
<dbReference type="PROSITE" id="PS50928">
    <property type="entry name" value="ABC_TM1"/>
    <property type="match status" value="1"/>
</dbReference>